<dbReference type="Gene3D" id="1.10.540.10">
    <property type="entry name" value="Acyl-CoA dehydrogenase/oxidase, N-terminal domain"/>
    <property type="match status" value="1"/>
</dbReference>
<dbReference type="SUPFAM" id="SSF56645">
    <property type="entry name" value="Acyl-CoA dehydrogenase NM domain-like"/>
    <property type="match status" value="1"/>
</dbReference>
<dbReference type="InterPro" id="IPR009100">
    <property type="entry name" value="AcylCoA_DH/oxidase_NM_dom_sf"/>
</dbReference>
<feature type="domain" description="Acyl-CoA oxidase/dehydrogenase middle" evidence="1">
    <location>
        <begin position="124"/>
        <end position="198"/>
    </location>
</feature>
<dbReference type="Pfam" id="PF02771">
    <property type="entry name" value="Acyl-CoA_dh_N"/>
    <property type="match status" value="1"/>
</dbReference>
<protein>
    <submittedName>
        <fullName evidence="3">Acyl-CoA dehydrogenase family protein</fullName>
    </submittedName>
</protein>
<dbReference type="Pfam" id="PF02770">
    <property type="entry name" value="Acyl-CoA_dh_M"/>
    <property type="match status" value="1"/>
</dbReference>
<dbReference type="EMBL" id="CP098747">
    <property type="protein sequence ID" value="USG61936.1"/>
    <property type="molecule type" value="Genomic_DNA"/>
</dbReference>
<dbReference type="InterPro" id="IPR013786">
    <property type="entry name" value="AcylCoA_DH/ox_N"/>
</dbReference>
<dbReference type="PANTHER" id="PTHR43884">
    <property type="entry name" value="ACYL-COA DEHYDROGENASE"/>
    <property type="match status" value="1"/>
</dbReference>
<evidence type="ECO:0000313" key="3">
    <source>
        <dbReference type="EMBL" id="USG61936.1"/>
    </source>
</evidence>
<keyword evidence="4" id="KW-1185">Reference proteome</keyword>
<evidence type="ECO:0000313" key="4">
    <source>
        <dbReference type="Proteomes" id="UP001056291"/>
    </source>
</evidence>
<sequence length="378" mass="41408">MQKSPRELTDLLNTVKEFAKRHIFPRRRELITATEFPADLWQVFAECGLAGLSIPAQYGGQGASYQTLSKAAHFLNLYGGVPGATMTFLAHWQIIKLHIVEEAEPSLKQQLLPLLAAGKATLSVAISEPKAGAHPKHLQTTADRVGDEFILNGEKAFLTNGPLAQYFIVLAITKELNARRSFSAVLVDAKTPGLERTDGVKIDFLHPCPHGGIRLQNCKVPVANLIGIEGEAFVRTSLRMRAIEDAVGAASHIGALACLLNDIIDIIPEKLAEKVGRIESQFLALDIVAEALGQMADQTEEDMEFLLHLQLGFRQQLMACGTVMDEIVQEIDLSNKPETALLLRDINKLHSIAHSAHAARLVKFGRNKLSLTLANRKI</sequence>
<dbReference type="RefSeq" id="WP_251935375.1">
    <property type="nucleotide sequence ID" value="NZ_CP098747.1"/>
</dbReference>
<dbReference type="InterPro" id="IPR037069">
    <property type="entry name" value="AcylCoA_DH/ox_N_sf"/>
</dbReference>
<dbReference type="InterPro" id="IPR046373">
    <property type="entry name" value="Acyl-CoA_Oxase/DH_mid-dom_sf"/>
</dbReference>
<accession>A0ABY4W517</accession>
<name>A0ABY4W517_9PROT</name>
<evidence type="ECO:0000259" key="2">
    <source>
        <dbReference type="Pfam" id="PF02771"/>
    </source>
</evidence>
<dbReference type="Proteomes" id="UP001056291">
    <property type="component" value="Chromosome"/>
</dbReference>
<feature type="domain" description="Acyl-CoA dehydrogenase/oxidase N-terminal" evidence="2">
    <location>
        <begin position="7"/>
        <end position="119"/>
    </location>
</feature>
<evidence type="ECO:0000259" key="1">
    <source>
        <dbReference type="Pfam" id="PF02770"/>
    </source>
</evidence>
<dbReference type="PANTHER" id="PTHR43884:SF12">
    <property type="entry name" value="ISOVALERYL-COA DEHYDROGENASE, MITOCHONDRIAL-RELATED"/>
    <property type="match status" value="1"/>
</dbReference>
<dbReference type="InterPro" id="IPR006091">
    <property type="entry name" value="Acyl-CoA_Oxase/DH_mid-dom"/>
</dbReference>
<proteinExistence type="predicted"/>
<reference evidence="3" key="1">
    <citation type="submission" date="2022-06" db="EMBL/GenBank/DDBJ databases">
        <title>Sneathiella actinostolidae sp. nov., isolated from a sea anemonein the Western Pacific Ocean.</title>
        <authorList>
            <person name="Wei M.J."/>
        </authorList>
    </citation>
    <scope>NUCLEOTIDE SEQUENCE</scope>
    <source>
        <strain evidence="3">PHK-P5</strain>
    </source>
</reference>
<dbReference type="Gene3D" id="2.40.110.10">
    <property type="entry name" value="Butyryl-CoA Dehydrogenase, subunit A, domain 2"/>
    <property type="match status" value="1"/>
</dbReference>
<gene>
    <name evidence="3" type="ORF">NBZ79_02975</name>
</gene>
<organism evidence="3 4">
    <name type="scientific">Sneathiella marina</name>
    <dbReference type="NCBI Taxonomy" id="2950108"/>
    <lineage>
        <taxon>Bacteria</taxon>
        <taxon>Pseudomonadati</taxon>
        <taxon>Pseudomonadota</taxon>
        <taxon>Alphaproteobacteria</taxon>
        <taxon>Sneathiellales</taxon>
        <taxon>Sneathiellaceae</taxon>
        <taxon>Sneathiella</taxon>
    </lineage>
</organism>